<dbReference type="RefSeq" id="WP_161791350.1">
    <property type="nucleotide sequence ID" value="NZ_BBPN01000051.1"/>
</dbReference>
<evidence type="ECO:0000313" key="2">
    <source>
        <dbReference type="EMBL" id="SEM31037.1"/>
    </source>
</evidence>
<protein>
    <submittedName>
        <fullName evidence="2">Uncharacterized protein</fullName>
    </submittedName>
</protein>
<sequence>MLVDSFSFTHDETAPSVDSQAQLLVEAGWRRPRLPIPSSTPCQDPEGCDEAHRDEEF</sequence>
<evidence type="ECO:0000256" key="1">
    <source>
        <dbReference type="SAM" id="MobiDB-lite"/>
    </source>
</evidence>
<gene>
    <name evidence="2" type="ORF">SAMN05414137_12384</name>
</gene>
<dbReference type="Proteomes" id="UP000183015">
    <property type="component" value="Unassembled WGS sequence"/>
</dbReference>
<evidence type="ECO:0000313" key="3">
    <source>
        <dbReference type="Proteomes" id="UP000183015"/>
    </source>
</evidence>
<dbReference type="STRING" id="235985.SAMN05414137_12384"/>
<proteinExistence type="predicted"/>
<feature type="region of interest" description="Disordered" evidence="1">
    <location>
        <begin position="32"/>
        <end position="57"/>
    </location>
</feature>
<name>A0A1H7XCY4_STRJI</name>
<reference evidence="3" key="1">
    <citation type="submission" date="2016-10" db="EMBL/GenBank/DDBJ databases">
        <authorList>
            <person name="Varghese N."/>
        </authorList>
    </citation>
    <scope>NUCLEOTIDE SEQUENCE [LARGE SCALE GENOMIC DNA]</scope>
    <source>
        <strain evidence="3">DSM 45096 / BCRC 16803 / CGMCC 4.1857 / CIP 109030 / JCM 12277 / KCTC 19219 / NBRC 100920 / 33214</strain>
    </source>
</reference>
<accession>A0A1H7XCY4</accession>
<dbReference type="EMBL" id="FOAZ01000023">
    <property type="protein sequence ID" value="SEM31037.1"/>
    <property type="molecule type" value="Genomic_DNA"/>
</dbReference>
<keyword evidence="3" id="KW-1185">Reference proteome</keyword>
<organism evidence="2 3">
    <name type="scientific">Streptacidiphilus jiangxiensis</name>
    <dbReference type="NCBI Taxonomy" id="235985"/>
    <lineage>
        <taxon>Bacteria</taxon>
        <taxon>Bacillati</taxon>
        <taxon>Actinomycetota</taxon>
        <taxon>Actinomycetes</taxon>
        <taxon>Kitasatosporales</taxon>
        <taxon>Streptomycetaceae</taxon>
        <taxon>Streptacidiphilus</taxon>
    </lineage>
</organism>
<dbReference type="AlphaFoldDB" id="A0A1H7XCY4"/>
<dbReference type="eggNOG" id="ENOG5032ADE">
    <property type="taxonomic scope" value="Bacteria"/>
</dbReference>